<feature type="repeat" description="PPR" evidence="7">
    <location>
        <begin position="350"/>
        <end position="385"/>
    </location>
</feature>
<evidence type="ECO:0000256" key="8">
    <source>
        <dbReference type="SAM" id="MobiDB-lite"/>
    </source>
</evidence>
<dbReference type="PANTHER" id="PTHR46862">
    <property type="entry name" value="OS07G0661900 PROTEIN"/>
    <property type="match status" value="1"/>
</dbReference>
<keyword evidence="2" id="KW-0812">Transmembrane</keyword>
<feature type="compositionally biased region" description="Acidic residues" evidence="8">
    <location>
        <begin position="127"/>
        <end position="145"/>
    </location>
</feature>
<name>A0ABQ8DY47_BRANA</name>
<sequence>MGERTPSWLMYVKAHILTKAAYQGTRLRKTHRKYTYKALKFSDVPQASMSMASSSSSLATQSFYTWFSLSHPLHLPQPYPLVRSSLCRKSISLSATSPSSPPPIFLSCFDDPPPPSVPELDNPTTISEEDEEEEEEEDEEEEEEDPILKFFKSRTLTAEDPPQESKFSLQKNRRTSWHLASDFSDLDPETQPHPTKPVSVANQQTPGVHNNTPSVAVEILKTAKNLTENQTLGEMLSGFEKRVSEKECVEALVMMGESGFIKSCLYFYEWMTLQNPSLLSPRASSVLFTLLGREGMADMILLLLRNLPDKDEFRDVRLYNAAISALSASQRYDDALEVYESMDKINVHPDNVTCAVMITTMRKAGRTAKEIWEIFEKMSEKGVRCWSQDVFGALVKSFCDEGLKEEALVVQTEMEKRGIPSNTIVYNTLMDAYNKSNHIEEVEGLFAEMRGKGLKPTSATYNILMDAYARRMQPDIVETLLQEMEGLGLEPNVKSYTCLISAYGRTKKMSDMAADAFLRMKKVGLKPTSHSYTALIHAYSVSGWHEKAYASFEEMCKEGIKPSVETYTSLLDAFRRCGDVEKLTEIWKLMLRERIQGTRVTYNTLLDGFAKQGHYIEARDVVSEFGKMGLEPTVMTYNMLMNAYARGGQDSKLPQLLKEMAALNLKPDSITYSTMIYAFVRVRDFKRAFFYHKMMVKSGQVPDPRSYEKLRAILEDKAKTKNKKDKNAILASSVVLKLSPEGKKTSSGNTRGTEHLINPNHTDPVKLFKCYIIVISEVCLVEACRSYCGNITVDYPFGIRNGCGHPGYRDLLFCMNDVLMFHIRSGSYRVLDIDYAYQSITLHDPHMSNCGTIVLGGKGNGFEAEDWRAPYFNPTSDNVFMLIGCSPKSPIFQGFPEKKLPCHNISGMSCEEYMSCPAWDMVGYRQPGLSSGSGPPMCCAIGFESVKAINLSKLECEGYSSAYNLAPLKLRGPSDWAYGIRVKYELQGSDAFCRACVATSGTCGYESADGGGLRHVCICDHHNSTTNCDSAPTGASSSVRPKTIGSLILYFITMNIRFKRRQ</sequence>
<feature type="repeat" description="PPR" evidence="7">
    <location>
        <begin position="422"/>
        <end position="456"/>
    </location>
</feature>
<evidence type="ECO:0000256" key="7">
    <source>
        <dbReference type="PROSITE-ProRule" id="PRU00708"/>
    </source>
</evidence>
<dbReference type="InterPro" id="IPR025287">
    <property type="entry name" value="WAK_GUB"/>
</dbReference>
<feature type="repeat" description="PPR" evidence="7">
    <location>
        <begin position="668"/>
        <end position="702"/>
    </location>
</feature>
<feature type="repeat" description="PPR" evidence="7">
    <location>
        <begin position="598"/>
        <end position="632"/>
    </location>
</feature>
<dbReference type="Gene3D" id="1.25.40.10">
    <property type="entry name" value="Tetratricopeptide repeat domain"/>
    <property type="match status" value="3"/>
</dbReference>
<evidence type="ECO:0000313" key="10">
    <source>
        <dbReference type="EMBL" id="KAH0933351.1"/>
    </source>
</evidence>
<keyword evidence="4" id="KW-0677">Repeat</keyword>
<dbReference type="Pfam" id="PF13812">
    <property type="entry name" value="PPR_3"/>
    <property type="match status" value="1"/>
</dbReference>
<comment type="caution">
    <text evidence="10">The sequence shown here is derived from an EMBL/GenBank/DDBJ whole genome shotgun (WGS) entry which is preliminary data.</text>
</comment>
<evidence type="ECO:0000313" key="11">
    <source>
        <dbReference type="Proteomes" id="UP000824890"/>
    </source>
</evidence>
<feature type="repeat" description="PPR" evidence="7">
    <location>
        <begin position="387"/>
        <end position="421"/>
    </location>
</feature>
<accession>A0ABQ8DY47</accession>
<dbReference type="PANTHER" id="PTHR46862:SF5">
    <property type="entry name" value="OS02G0170000 PROTEIN"/>
    <property type="match status" value="1"/>
</dbReference>
<evidence type="ECO:0000256" key="5">
    <source>
        <dbReference type="ARBA" id="ARBA00022989"/>
    </source>
</evidence>
<keyword evidence="5" id="KW-1133">Transmembrane helix</keyword>
<dbReference type="Pfam" id="PF13041">
    <property type="entry name" value="PPR_2"/>
    <property type="match status" value="3"/>
</dbReference>
<feature type="repeat" description="PPR" evidence="7">
    <location>
        <begin position="315"/>
        <end position="349"/>
    </location>
</feature>
<dbReference type="SUPFAM" id="SSF48452">
    <property type="entry name" value="TPR-like"/>
    <property type="match status" value="1"/>
</dbReference>
<feature type="repeat" description="PPR" evidence="7">
    <location>
        <begin position="457"/>
        <end position="491"/>
    </location>
</feature>
<feature type="repeat" description="PPR" evidence="7">
    <location>
        <begin position="492"/>
        <end position="527"/>
    </location>
</feature>
<proteinExistence type="predicted"/>
<dbReference type="Proteomes" id="UP000824890">
    <property type="component" value="Unassembled WGS sequence"/>
</dbReference>
<dbReference type="InterPro" id="IPR002885">
    <property type="entry name" value="PPR_rpt"/>
</dbReference>
<feature type="repeat" description="PPR" evidence="7">
    <location>
        <begin position="563"/>
        <end position="597"/>
    </location>
</feature>
<evidence type="ECO:0000256" key="4">
    <source>
        <dbReference type="ARBA" id="ARBA00022737"/>
    </source>
</evidence>
<keyword evidence="6" id="KW-0472">Membrane</keyword>
<evidence type="ECO:0000259" key="9">
    <source>
        <dbReference type="Pfam" id="PF13947"/>
    </source>
</evidence>
<evidence type="ECO:0000256" key="3">
    <source>
        <dbReference type="ARBA" id="ARBA00022729"/>
    </source>
</evidence>
<dbReference type="NCBIfam" id="TIGR00756">
    <property type="entry name" value="PPR"/>
    <property type="match status" value="9"/>
</dbReference>
<evidence type="ECO:0000256" key="1">
    <source>
        <dbReference type="ARBA" id="ARBA00004167"/>
    </source>
</evidence>
<dbReference type="InterPro" id="IPR011990">
    <property type="entry name" value="TPR-like_helical_dom_sf"/>
</dbReference>
<dbReference type="PROSITE" id="PS51375">
    <property type="entry name" value="PPR"/>
    <property type="match status" value="11"/>
</dbReference>
<feature type="repeat" description="PPR" evidence="7">
    <location>
        <begin position="528"/>
        <end position="562"/>
    </location>
</feature>
<reference evidence="10 11" key="1">
    <citation type="submission" date="2021-05" db="EMBL/GenBank/DDBJ databases">
        <title>Genome Assembly of Synthetic Allotetraploid Brassica napus Reveals Homoeologous Exchanges between Subgenomes.</title>
        <authorList>
            <person name="Davis J.T."/>
        </authorList>
    </citation>
    <scope>NUCLEOTIDE SEQUENCE [LARGE SCALE GENOMIC DNA]</scope>
    <source>
        <strain evidence="11">cv. Da-Ae</strain>
        <tissue evidence="10">Seedling</tissue>
    </source>
</reference>
<dbReference type="Pfam" id="PF13947">
    <property type="entry name" value="GUB_WAK_bind"/>
    <property type="match status" value="1"/>
</dbReference>
<feature type="domain" description="Wall-associated receptor kinase galacturonan-binding" evidence="9">
    <location>
        <begin position="784"/>
        <end position="844"/>
    </location>
</feature>
<dbReference type="Pfam" id="PF01535">
    <property type="entry name" value="PPR"/>
    <property type="match status" value="3"/>
</dbReference>
<feature type="repeat" description="PPR" evidence="7">
    <location>
        <begin position="633"/>
        <end position="667"/>
    </location>
</feature>
<feature type="compositionally biased region" description="Polar residues" evidence="8">
    <location>
        <begin position="200"/>
        <end position="210"/>
    </location>
</feature>
<organism evidence="10 11">
    <name type="scientific">Brassica napus</name>
    <name type="common">Rape</name>
    <dbReference type="NCBI Taxonomy" id="3708"/>
    <lineage>
        <taxon>Eukaryota</taxon>
        <taxon>Viridiplantae</taxon>
        <taxon>Streptophyta</taxon>
        <taxon>Embryophyta</taxon>
        <taxon>Tracheophyta</taxon>
        <taxon>Spermatophyta</taxon>
        <taxon>Magnoliopsida</taxon>
        <taxon>eudicotyledons</taxon>
        <taxon>Gunneridae</taxon>
        <taxon>Pentapetalae</taxon>
        <taxon>rosids</taxon>
        <taxon>malvids</taxon>
        <taxon>Brassicales</taxon>
        <taxon>Brassicaceae</taxon>
        <taxon>Brassiceae</taxon>
        <taxon>Brassica</taxon>
    </lineage>
</organism>
<evidence type="ECO:0000256" key="6">
    <source>
        <dbReference type="ARBA" id="ARBA00023136"/>
    </source>
</evidence>
<feature type="region of interest" description="Disordered" evidence="8">
    <location>
        <begin position="93"/>
        <end position="210"/>
    </location>
</feature>
<evidence type="ECO:0000256" key="2">
    <source>
        <dbReference type="ARBA" id="ARBA00022692"/>
    </source>
</evidence>
<gene>
    <name evidence="10" type="ORF">HID58_010468</name>
</gene>
<keyword evidence="11" id="KW-1185">Reference proteome</keyword>
<keyword evidence="3" id="KW-0732">Signal</keyword>
<comment type="subcellular location">
    <subcellularLocation>
        <location evidence="1">Membrane</location>
        <topology evidence="1">Single-pass membrane protein</topology>
    </subcellularLocation>
</comment>
<protein>
    <recommendedName>
        <fullName evidence="9">Wall-associated receptor kinase galacturonan-binding domain-containing protein</fullName>
    </recommendedName>
</protein>
<dbReference type="EMBL" id="JAGKQM010000003">
    <property type="protein sequence ID" value="KAH0933351.1"/>
    <property type="molecule type" value="Genomic_DNA"/>
</dbReference>